<dbReference type="EMBL" id="CATOUU010000843">
    <property type="protein sequence ID" value="CAI9954018.1"/>
    <property type="molecule type" value="Genomic_DNA"/>
</dbReference>
<dbReference type="PANTHER" id="PTHR48144">
    <property type="entry name" value="DNA-DIRECTED DNA POLYMERASE"/>
    <property type="match status" value="1"/>
</dbReference>
<protein>
    <recommendedName>
        <fullName evidence="2">DNA-directed DNA polymerase</fullName>
        <ecNumber evidence="2">2.7.7.7</ecNumber>
    </recommendedName>
</protein>
<sequence length="1229" mass="143101">MPNIEELKRQLVKLQAEYDATPKSQRKRLAEISNEIDKLESQIEAFEENLPQSIPQVTHQTTVQRSQSKTKSNSPIAKIAATIKEHSNKRKSVKAPSKDKPARHKPQNNSGRTIAKKFGGRLNSRQQRASQEKNKQIIELNEYEIMQRDLIAEKPDLIKEYKDFTLDQIAYIIANIQLYETVERLAFFQLYCANILQHYIGGTIKVVYKVTDSNGVVDFVTKIYTIKSALIKLACDFLKKYSQDIIQDDEVGSDQQIGYSICQALYVEIKSKEQLQKEAADGQVNERRQGAYLNYLNKIPQLDLSRYQIGSTIEQHLEISQKQCFIHCLQISGQYTDEELNNIEIQVCQDVSYLAILNLKKIKGLGYIIINDYKVNSGSNTIHINKPKESPLPPPKVRIALFEGHYFINDQVLISGWWIDHYDTYSDNRMFLSNPNCDQIRNGCFKSRDAGVSSYIGQIIQKMHHNKLLEHIEDLNIYNYKALSSQQIAAPQQPAQYAKLFEHKPKSQHKFDKVIFADYETHTKELVNGELKSIPHKPFMLCYTEDYGESVTTARSINQLADELDRYYGKIELESKSKPQALIFFHNLPYDSRFILSSKYKVQDLIQQGTKQIQFKIYLKNCVLTFRDSMRLFDASTSVAKMPKMFFTKAEQEMLVKEIFPYDYYTEELYLDNVGDIKEATKYIKASESQFRISLQKANAMLDEEHFDMFKYCEFYCKQDVIILAKAVSKFRENLKNEYKEQGLDIDLFNYLTISSLAIDIQKQLGCFEDCYEVSGVLRQYLQQFIIGGRTMVAGNQRVKMHNQKIQDFDAVSLYPSAMSRCYYPTGVPKCLNQNMISYYNDINNLKQITLDQNSKDQNTLYLQVKLKRTSKFINRKFPLVSEIDENGVRQFNNNFDETKCYYYDVISLQDLVEFQQVNYEIISGIYFEGRNYKIQEVVIQMFNKRKHYKSIKNPIQVIYKLILNSAYGKTIECIHDTKVELVDSQGFAKLVLKQASNIVSTEQVGNKYIVTIRQEVCDSYAFTYIGSLILSTSKRIMNEVMCTADDNNLPIFYQDTDSMQIEIDSINILKQKFQEKYNRELIGENMGQFHTDYESDLGKVLYADQAVYVAKKVYCARLVVQSKENPNELLIDYHIRMKGASIGAIDKECNEKYEGDYIKLYENLFNHHNTTTFDLCANKPVFQFKGLEVKTMDNFYREIKFPLNKFEKQFEKRYIKQILEDFLRNSKK</sequence>
<name>A0AA86QFE6_9EUKA</name>
<accession>A0AA86QFE6</accession>
<gene>
    <name evidence="11" type="ORF">HINF_LOCUS41663</name>
    <name evidence="12" type="ORF">HINF_LOCUS48405</name>
</gene>
<dbReference type="PRINTS" id="PR00106">
    <property type="entry name" value="DNAPOLB"/>
</dbReference>
<feature type="compositionally biased region" description="Polar residues" evidence="9">
    <location>
        <begin position="52"/>
        <end position="75"/>
    </location>
</feature>
<dbReference type="Pfam" id="PF03175">
    <property type="entry name" value="DNA_pol_B_2"/>
    <property type="match status" value="1"/>
</dbReference>
<keyword evidence="13" id="KW-1185">Reference proteome</keyword>
<evidence type="ECO:0000256" key="2">
    <source>
        <dbReference type="ARBA" id="ARBA00012417"/>
    </source>
</evidence>
<keyword evidence="4" id="KW-0548">Nucleotidyltransferase</keyword>
<dbReference type="InterPro" id="IPR004868">
    <property type="entry name" value="DNA-dir_DNA_pol_B_mt/vir"/>
</dbReference>
<dbReference type="AlphaFoldDB" id="A0AA86QFE6"/>
<dbReference type="PANTHER" id="PTHR48144:SF2">
    <property type="entry name" value="DNA-DIRECTED DNA POLYMERASE"/>
    <property type="match status" value="1"/>
</dbReference>
<proteinExistence type="inferred from homology"/>
<keyword evidence="5" id="KW-0235">DNA replication</keyword>
<evidence type="ECO:0000313" key="12">
    <source>
        <dbReference type="EMBL" id="CAL6058718.1"/>
    </source>
</evidence>
<dbReference type="GO" id="GO:0003887">
    <property type="term" value="F:DNA-directed DNA polymerase activity"/>
    <property type="evidence" value="ECO:0007669"/>
    <property type="project" value="UniProtKB-KW"/>
</dbReference>
<evidence type="ECO:0000256" key="7">
    <source>
        <dbReference type="ARBA" id="ARBA00023125"/>
    </source>
</evidence>
<evidence type="ECO:0000259" key="10">
    <source>
        <dbReference type="Pfam" id="PF03175"/>
    </source>
</evidence>
<comment type="catalytic activity">
    <reaction evidence="8">
        <text>DNA(n) + a 2'-deoxyribonucleoside 5'-triphosphate = DNA(n+1) + diphosphate</text>
        <dbReference type="Rhea" id="RHEA:22508"/>
        <dbReference type="Rhea" id="RHEA-COMP:17339"/>
        <dbReference type="Rhea" id="RHEA-COMP:17340"/>
        <dbReference type="ChEBI" id="CHEBI:33019"/>
        <dbReference type="ChEBI" id="CHEBI:61560"/>
        <dbReference type="ChEBI" id="CHEBI:173112"/>
        <dbReference type="EC" id="2.7.7.7"/>
    </reaction>
</comment>
<evidence type="ECO:0000256" key="3">
    <source>
        <dbReference type="ARBA" id="ARBA00022679"/>
    </source>
</evidence>
<keyword evidence="7" id="KW-0238">DNA-binding</keyword>
<comment type="caution">
    <text evidence="11">The sequence shown here is derived from an EMBL/GenBank/DDBJ whole genome shotgun (WGS) entry which is preliminary data.</text>
</comment>
<dbReference type="GO" id="GO:0003677">
    <property type="term" value="F:DNA binding"/>
    <property type="evidence" value="ECO:0007669"/>
    <property type="project" value="UniProtKB-KW"/>
</dbReference>
<evidence type="ECO:0000313" key="11">
    <source>
        <dbReference type="EMBL" id="CAI9954018.1"/>
    </source>
</evidence>
<feature type="region of interest" description="Disordered" evidence="9">
    <location>
        <begin position="52"/>
        <end position="133"/>
    </location>
</feature>
<dbReference type="EMBL" id="CAXDID020000222">
    <property type="protein sequence ID" value="CAL6058718.1"/>
    <property type="molecule type" value="Genomic_DNA"/>
</dbReference>
<keyword evidence="6" id="KW-0239">DNA-directed DNA polymerase</keyword>
<evidence type="ECO:0000256" key="6">
    <source>
        <dbReference type="ARBA" id="ARBA00022932"/>
    </source>
</evidence>
<dbReference type="InterPro" id="IPR006172">
    <property type="entry name" value="DNA-dir_DNA_pol_B"/>
</dbReference>
<dbReference type="InterPro" id="IPR023211">
    <property type="entry name" value="DNA_pol_palm_dom_sf"/>
</dbReference>
<reference evidence="12 13" key="2">
    <citation type="submission" date="2024-07" db="EMBL/GenBank/DDBJ databases">
        <authorList>
            <person name="Akdeniz Z."/>
        </authorList>
    </citation>
    <scope>NUCLEOTIDE SEQUENCE [LARGE SCALE GENOMIC DNA]</scope>
</reference>
<evidence type="ECO:0000256" key="1">
    <source>
        <dbReference type="ARBA" id="ARBA00005755"/>
    </source>
</evidence>
<comment type="similarity">
    <text evidence="1">Belongs to the DNA polymerase type-B family.</text>
</comment>
<dbReference type="SUPFAM" id="SSF56672">
    <property type="entry name" value="DNA/RNA polymerases"/>
    <property type="match status" value="1"/>
</dbReference>
<keyword evidence="3" id="KW-0808">Transferase</keyword>
<dbReference type="EC" id="2.7.7.7" evidence="2"/>
<organism evidence="11">
    <name type="scientific">Hexamita inflata</name>
    <dbReference type="NCBI Taxonomy" id="28002"/>
    <lineage>
        <taxon>Eukaryota</taxon>
        <taxon>Metamonada</taxon>
        <taxon>Diplomonadida</taxon>
        <taxon>Hexamitidae</taxon>
        <taxon>Hexamitinae</taxon>
        <taxon>Hexamita</taxon>
    </lineage>
</organism>
<evidence type="ECO:0000256" key="5">
    <source>
        <dbReference type="ARBA" id="ARBA00022705"/>
    </source>
</evidence>
<evidence type="ECO:0000256" key="4">
    <source>
        <dbReference type="ARBA" id="ARBA00022695"/>
    </source>
</evidence>
<evidence type="ECO:0000256" key="8">
    <source>
        <dbReference type="ARBA" id="ARBA00049244"/>
    </source>
</evidence>
<dbReference type="GO" id="GO:0000166">
    <property type="term" value="F:nucleotide binding"/>
    <property type="evidence" value="ECO:0007669"/>
    <property type="project" value="InterPro"/>
</dbReference>
<evidence type="ECO:0000313" key="13">
    <source>
        <dbReference type="Proteomes" id="UP001642409"/>
    </source>
</evidence>
<dbReference type="GO" id="GO:0006260">
    <property type="term" value="P:DNA replication"/>
    <property type="evidence" value="ECO:0007669"/>
    <property type="project" value="UniProtKB-KW"/>
</dbReference>
<dbReference type="Gene3D" id="3.90.1600.10">
    <property type="entry name" value="Palm domain of DNA polymerase"/>
    <property type="match status" value="1"/>
</dbReference>
<dbReference type="InterPro" id="IPR012337">
    <property type="entry name" value="RNaseH-like_sf"/>
</dbReference>
<dbReference type="SUPFAM" id="SSF53098">
    <property type="entry name" value="Ribonuclease H-like"/>
    <property type="match status" value="1"/>
</dbReference>
<dbReference type="Proteomes" id="UP001642409">
    <property type="component" value="Unassembled WGS sequence"/>
</dbReference>
<evidence type="ECO:0000256" key="9">
    <source>
        <dbReference type="SAM" id="MobiDB-lite"/>
    </source>
</evidence>
<reference evidence="11" key="1">
    <citation type="submission" date="2023-06" db="EMBL/GenBank/DDBJ databases">
        <authorList>
            <person name="Kurt Z."/>
        </authorList>
    </citation>
    <scope>NUCLEOTIDE SEQUENCE</scope>
</reference>
<feature type="domain" description="DNA-directed DNA polymerase family B mitochondria/virus" evidence="10">
    <location>
        <begin position="581"/>
        <end position="1012"/>
    </location>
</feature>
<dbReference type="InterPro" id="IPR043502">
    <property type="entry name" value="DNA/RNA_pol_sf"/>
</dbReference>